<evidence type="ECO:0000313" key="2">
    <source>
        <dbReference type="Proteomes" id="UP000257554"/>
    </source>
</evidence>
<dbReference type="EMBL" id="MH616963">
    <property type="protein sequence ID" value="AXH74536.1"/>
    <property type="molecule type" value="Genomic_DNA"/>
</dbReference>
<reference evidence="1 2" key="1">
    <citation type="submission" date="2018-07" db="EMBL/GenBank/DDBJ databases">
        <title>Uncovering a Universe of Circular DNA Viruses in Animal Metagenomes.</title>
        <authorList>
            <person name="Tisza M."/>
            <person name="Buck C."/>
            <person name="Pastrana D."/>
            <person name="Welch N."/>
            <person name="Peretti A."/>
        </authorList>
    </citation>
    <scope>NUCLEOTIDE SEQUENCE [LARGE SCALE GENOMIC DNA]</scope>
    <source>
        <strain evidence="1">Ctbg_1</strain>
    </source>
</reference>
<accession>A0A345MT36</accession>
<organism evidence="1 2">
    <name type="scientific">crAssphage sp. isolate ctbg_1</name>
    <dbReference type="NCBI Taxonomy" id="2989854"/>
    <lineage>
        <taxon>Viruses</taxon>
        <taxon>Duplodnaviria</taxon>
        <taxon>Heunggongvirae</taxon>
        <taxon>Uroviricota</taxon>
        <taxon>Caudoviricetes</taxon>
        <taxon>Crassvirales</taxon>
        <taxon>Intestiviridae</taxon>
        <taxon>Crudevirinae</taxon>
        <taxon>Whopevirus</taxon>
        <taxon>Whopevirus animalis</taxon>
    </lineage>
</organism>
<name>A0A345MT36_9CAUD</name>
<proteinExistence type="predicted"/>
<sequence length="291" mass="31392">MRQFLLGKDVAYASSAKTYNDVPAGAFSIFVLKDGVPTVTTTGEEVKDMANLVLGRDVKNGGPVVIPLNKRGFKFNKGEYTGQEATTFEATVTIPEITHVGTYSLICVKKGKLFNDRHKWTSDTYVRDIDTPAATVAEALAKHINENTIGNGLTATVAGAVITIKAVNSGEDYAIIPADELMGLEVTVTSTGIKAYGDAAYVTDLACKAASEAGFEYTFEEDIKMYPAYPLNPLAQNDLEDTGFEIFNLTFYEGREVKNVDQVVRQLVQIAVPTGAACSATLETIFTKIAE</sequence>
<protein>
    <submittedName>
        <fullName evidence="1">Putative tail sheath protein</fullName>
    </submittedName>
</protein>
<dbReference type="GeneID" id="76971855"/>
<dbReference type="Proteomes" id="UP000257554">
    <property type="component" value="Segment"/>
</dbReference>
<evidence type="ECO:0000313" key="1">
    <source>
        <dbReference type="EMBL" id="AXH74536.1"/>
    </source>
</evidence>
<keyword evidence="2" id="KW-1185">Reference proteome</keyword>
<dbReference type="RefSeq" id="YP_010097642.1">
    <property type="nucleotide sequence ID" value="NC_055760.1"/>
</dbReference>